<evidence type="ECO:0000256" key="1">
    <source>
        <dbReference type="ARBA" id="ARBA00000370"/>
    </source>
</evidence>
<dbReference type="Proteomes" id="UP000736328">
    <property type="component" value="Unassembled WGS sequence"/>
</dbReference>
<dbReference type="GO" id="GO:0006096">
    <property type="term" value="P:glycolytic process"/>
    <property type="evidence" value="ECO:0007669"/>
    <property type="project" value="UniProtKB-KW"/>
</dbReference>
<dbReference type="NCBIfam" id="TIGR02535">
    <property type="entry name" value="hyp_Hser_kinase"/>
    <property type="match status" value="1"/>
</dbReference>
<comment type="similarity">
    <text evidence="4">Belongs to the BPG-independent phosphoglycerate mutase family. A-PGAM subfamily.</text>
</comment>
<evidence type="ECO:0000256" key="2">
    <source>
        <dbReference type="ARBA" id="ARBA00002315"/>
    </source>
</evidence>
<reference evidence="8" key="1">
    <citation type="submission" date="2020-07" db="EMBL/GenBank/DDBJ databases">
        <title>Huge and variable diversity of episymbiotic CPR bacteria and DPANN archaea in groundwater ecosystems.</title>
        <authorList>
            <person name="He C.Y."/>
            <person name="Keren R."/>
            <person name="Whittaker M."/>
            <person name="Farag I.F."/>
            <person name="Doudna J."/>
            <person name="Cate J.H.D."/>
            <person name="Banfield J.F."/>
        </authorList>
    </citation>
    <scope>NUCLEOTIDE SEQUENCE</scope>
    <source>
        <strain evidence="8">NC_groundwater_1520_Pr4_B-0.1um_53_5</strain>
    </source>
</reference>
<evidence type="ECO:0000256" key="5">
    <source>
        <dbReference type="ARBA" id="ARBA00023152"/>
    </source>
</evidence>
<gene>
    <name evidence="8" type="ORF">HY768_10610</name>
</gene>
<dbReference type="Gene3D" id="3.40.720.10">
    <property type="entry name" value="Alkaline Phosphatase, subunit A"/>
    <property type="match status" value="1"/>
</dbReference>
<evidence type="ECO:0000256" key="6">
    <source>
        <dbReference type="ARBA" id="ARBA00023235"/>
    </source>
</evidence>
<evidence type="ECO:0000313" key="9">
    <source>
        <dbReference type="Proteomes" id="UP000736328"/>
    </source>
</evidence>
<dbReference type="InterPro" id="IPR004456">
    <property type="entry name" value="Pglycerate_mutase_ApgM"/>
</dbReference>
<evidence type="ECO:0000259" key="7">
    <source>
        <dbReference type="Pfam" id="PF01676"/>
    </source>
</evidence>
<dbReference type="SUPFAM" id="SSF53649">
    <property type="entry name" value="Alkaline phosphatase-like"/>
    <property type="match status" value="1"/>
</dbReference>
<organism evidence="8 9">
    <name type="scientific">candidate division TA06 bacterium</name>
    <dbReference type="NCBI Taxonomy" id="2250710"/>
    <lineage>
        <taxon>Bacteria</taxon>
        <taxon>Bacteria division TA06</taxon>
    </lineage>
</organism>
<protein>
    <submittedName>
        <fullName evidence="8">Cofactor-independent phosphoglycerate mutase</fullName>
        <ecNumber evidence="8">5.4.2.12</ecNumber>
    </submittedName>
</protein>
<comment type="catalytic activity">
    <reaction evidence="1">
        <text>(2R)-2-phosphoglycerate = (2R)-3-phosphoglycerate</text>
        <dbReference type="Rhea" id="RHEA:15901"/>
        <dbReference type="ChEBI" id="CHEBI:58272"/>
        <dbReference type="ChEBI" id="CHEBI:58289"/>
        <dbReference type="EC" id="5.4.2.12"/>
    </reaction>
</comment>
<dbReference type="NCBIfam" id="NF003242">
    <property type="entry name" value="PRK04200.1"/>
    <property type="match status" value="1"/>
</dbReference>
<dbReference type="Gene3D" id="3.30.70.2130">
    <property type="entry name" value="Metalloenzyme domain"/>
    <property type="match status" value="1"/>
</dbReference>
<keyword evidence="6 8" id="KW-0413">Isomerase</keyword>
<accession>A0A933ICV0</accession>
<dbReference type="InterPro" id="IPR017850">
    <property type="entry name" value="Alkaline_phosphatase_core_sf"/>
</dbReference>
<dbReference type="Pfam" id="PF10143">
    <property type="entry name" value="PhosphMutase"/>
    <property type="match status" value="1"/>
</dbReference>
<comment type="function">
    <text evidence="2">Catalyzes the interconversion of 2-phosphoglycerate and 3-phosphoglycerate.</text>
</comment>
<keyword evidence="5" id="KW-0324">Glycolysis</keyword>
<dbReference type="PIRSF" id="PIRSF006392">
    <property type="entry name" value="IPGAM_arch"/>
    <property type="match status" value="1"/>
</dbReference>
<comment type="pathway">
    <text evidence="3">Carbohydrate degradation.</text>
</comment>
<evidence type="ECO:0000256" key="3">
    <source>
        <dbReference type="ARBA" id="ARBA00004921"/>
    </source>
</evidence>
<dbReference type="InterPro" id="IPR006124">
    <property type="entry name" value="Metalloenzyme"/>
</dbReference>
<comment type="caution">
    <text evidence="8">The sequence shown here is derived from an EMBL/GenBank/DDBJ whole genome shotgun (WGS) entry which is preliminary data.</text>
</comment>
<dbReference type="AlphaFoldDB" id="A0A933ICV0"/>
<dbReference type="NCBIfam" id="TIGR00306">
    <property type="entry name" value="apgM"/>
    <property type="match status" value="1"/>
</dbReference>
<dbReference type="GO" id="GO:0046872">
    <property type="term" value="F:metal ion binding"/>
    <property type="evidence" value="ECO:0007669"/>
    <property type="project" value="InterPro"/>
</dbReference>
<evidence type="ECO:0000313" key="8">
    <source>
        <dbReference type="EMBL" id="MBI4727648.1"/>
    </source>
</evidence>
<evidence type="ECO:0000256" key="4">
    <source>
        <dbReference type="ARBA" id="ARBA00005524"/>
    </source>
</evidence>
<dbReference type="GO" id="GO:0004619">
    <property type="term" value="F:phosphoglycerate mutase activity"/>
    <property type="evidence" value="ECO:0007669"/>
    <property type="project" value="UniProtKB-EC"/>
</dbReference>
<feature type="domain" description="Metalloenzyme" evidence="7">
    <location>
        <begin position="1"/>
        <end position="389"/>
    </location>
</feature>
<dbReference type="InterPro" id="IPR042253">
    <property type="entry name" value="Pglycerate_mutase_ApgM_sf"/>
</dbReference>
<dbReference type="CDD" id="cd16011">
    <property type="entry name" value="iPGM_like"/>
    <property type="match status" value="1"/>
</dbReference>
<dbReference type="InterPro" id="IPR023665">
    <property type="entry name" value="ApgAM_prokaryotes"/>
</dbReference>
<sequence>MKYLVIIGDGMSDRPVAKLNGRTPLMAANKPAIDRIAREGHCGRLVTVEPEMPPGSEVANLTVLGYDPRECYQGRGVLEAASLGIAIKPSDVAMRCNLICVEDGRIKNHSAGHISSEEARKLIDHVQAKLGSDIARFYPGISYRHLLVLSQGSPDFECFPPHDNVGKPVNELLIKPHTPEATATAGLLNDLILRSHDILANHPVNQKREEEGRDQANYIWPWSPGRKPRMKTFSELYGLSGAVISAVDLINGTGVYAGLDVIPVKGATGLWDTNYEGKADAAVEALKDHDFVYCHVEATDEAGHSKDLELKIKTIEYLDQCLVARIMRRLEEEKIKAVVAVLPDHATSVEMGNHVKDPVPVAIRDPRLPADGVEVYDEESVKSGSLGMMHGDQFIKKLLG</sequence>
<dbReference type="EMBL" id="JACQXR010000144">
    <property type="protein sequence ID" value="MBI4727648.1"/>
    <property type="molecule type" value="Genomic_DNA"/>
</dbReference>
<dbReference type="PANTHER" id="PTHR31209">
    <property type="entry name" value="COFACTOR-INDEPENDENT PHOSPHOGLYCERATE MUTASE"/>
    <property type="match status" value="1"/>
</dbReference>
<name>A0A933ICV0_UNCT6</name>
<dbReference type="Pfam" id="PF01676">
    <property type="entry name" value="Metalloenzyme"/>
    <property type="match status" value="1"/>
</dbReference>
<proteinExistence type="inferred from homology"/>
<dbReference type="PANTHER" id="PTHR31209:SF4">
    <property type="entry name" value="2,3-BISPHOSPHOGLYCERATE-INDEPENDENT PHOSPHOGLYCERATE MUTASE"/>
    <property type="match status" value="1"/>
</dbReference>
<dbReference type="EC" id="5.4.2.12" evidence="8"/>